<keyword evidence="6 9" id="KW-1133">Transmembrane helix</keyword>
<dbReference type="Gene3D" id="1.20.5.3310">
    <property type="match status" value="1"/>
</dbReference>
<name>A0A239GWE9_9ACTN</name>
<dbReference type="EMBL" id="FZOD01000014">
    <property type="protein sequence ID" value="SNS72853.1"/>
    <property type="molecule type" value="Genomic_DNA"/>
</dbReference>
<evidence type="ECO:0000256" key="9">
    <source>
        <dbReference type="HAMAP-Rule" id="MF_00236"/>
    </source>
</evidence>
<dbReference type="InterPro" id="IPR006312">
    <property type="entry name" value="TatA/E"/>
</dbReference>
<dbReference type="Pfam" id="PF02416">
    <property type="entry name" value="TatA_B_E"/>
    <property type="match status" value="1"/>
</dbReference>
<keyword evidence="4 9" id="KW-0812">Transmembrane</keyword>
<evidence type="ECO:0000256" key="3">
    <source>
        <dbReference type="ARBA" id="ARBA00022475"/>
    </source>
</evidence>
<dbReference type="GO" id="GO:0008320">
    <property type="term" value="F:protein transmembrane transporter activity"/>
    <property type="evidence" value="ECO:0007669"/>
    <property type="project" value="UniProtKB-UniRule"/>
</dbReference>
<keyword evidence="7 9" id="KW-0811">Translocation</keyword>
<evidence type="ECO:0000256" key="7">
    <source>
        <dbReference type="ARBA" id="ARBA00023010"/>
    </source>
</evidence>
<dbReference type="GO" id="GO:0043953">
    <property type="term" value="P:protein transport by the Tat complex"/>
    <property type="evidence" value="ECO:0007669"/>
    <property type="project" value="UniProtKB-UniRule"/>
</dbReference>
<evidence type="ECO:0000256" key="5">
    <source>
        <dbReference type="ARBA" id="ARBA00022927"/>
    </source>
</evidence>
<organism evidence="10 11">
    <name type="scientific">Streptosporangium subroseum</name>
    <dbReference type="NCBI Taxonomy" id="106412"/>
    <lineage>
        <taxon>Bacteria</taxon>
        <taxon>Bacillati</taxon>
        <taxon>Actinomycetota</taxon>
        <taxon>Actinomycetes</taxon>
        <taxon>Streptosporangiales</taxon>
        <taxon>Streptosporangiaceae</taxon>
        <taxon>Streptosporangium</taxon>
    </lineage>
</organism>
<reference evidence="10 11" key="1">
    <citation type="submission" date="2017-06" db="EMBL/GenBank/DDBJ databases">
        <authorList>
            <person name="Kim H.J."/>
            <person name="Triplett B.A."/>
        </authorList>
    </citation>
    <scope>NUCLEOTIDE SEQUENCE [LARGE SCALE GENOMIC DNA]</scope>
    <source>
        <strain evidence="10 11">CGMCC 4.2132</strain>
    </source>
</reference>
<comment type="function">
    <text evidence="9">Part of the twin-arginine translocation (Tat) system that transports large folded proteins containing a characteristic twin-arginine motif in their signal peptide across membranes. TatA could form the protein-conducting channel of the Tat system.</text>
</comment>
<accession>A0A239GWE9</accession>
<evidence type="ECO:0000313" key="10">
    <source>
        <dbReference type="EMBL" id="SNS72853.1"/>
    </source>
</evidence>
<keyword evidence="2 9" id="KW-0813">Transport</keyword>
<dbReference type="NCBIfam" id="TIGR01411">
    <property type="entry name" value="tatAE"/>
    <property type="match status" value="1"/>
</dbReference>
<dbReference type="InterPro" id="IPR003369">
    <property type="entry name" value="TatA/B/E"/>
</dbReference>
<dbReference type="RefSeq" id="WP_089208268.1">
    <property type="nucleotide sequence ID" value="NZ_FZOD01000014.1"/>
</dbReference>
<dbReference type="Proteomes" id="UP000198282">
    <property type="component" value="Unassembled WGS sequence"/>
</dbReference>
<dbReference type="PRINTS" id="PR01506">
    <property type="entry name" value="TATBPROTEIN"/>
</dbReference>
<proteinExistence type="inferred from homology"/>
<evidence type="ECO:0000256" key="2">
    <source>
        <dbReference type="ARBA" id="ARBA00022448"/>
    </source>
</evidence>
<dbReference type="PANTHER" id="PTHR42982:SF8">
    <property type="entry name" value="SEC-INDEPENDENT PROTEIN TRANSLOCASE PROTEIN TATA"/>
    <property type="match status" value="1"/>
</dbReference>
<protein>
    <recommendedName>
        <fullName evidence="9">Sec-independent protein translocase protein TatA</fullName>
    </recommendedName>
</protein>
<dbReference type="OrthoDB" id="5245163at2"/>
<keyword evidence="3 9" id="KW-1003">Cell membrane</keyword>
<gene>
    <name evidence="9" type="primary">tatA</name>
    <name evidence="10" type="ORF">SAMN05216276_1014157</name>
</gene>
<evidence type="ECO:0000256" key="8">
    <source>
        <dbReference type="ARBA" id="ARBA00023136"/>
    </source>
</evidence>
<comment type="similarity">
    <text evidence="9">Belongs to the TatA/E family.</text>
</comment>
<dbReference type="NCBIfam" id="NF001854">
    <property type="entry name" value="PRK00575.1"/>
    <property type="match status" value="1"/>
</dbReference>
<dbReference type="AlphaFoldDB" id="A0A239GWE9"/>
<comment type="subcellular location">
    <subcellularLocation>
        <location evidence="1 9">Cell membrane</location>
        <topology evidence="1 9">Single-pass membrane protein</topology>
    </subcellularLocation>
</comment>
<evidence type="ECO:0000256" key="4">
    <source>
        <dbReference type="ARBA" id="ARBA00022692"/>
    </source>
</evidence>
<evidence type="ECO:0000256" key="1">
    <source>
        <dbReference type="ARBA" id="ARBA00004162"/>
    </source>
</evidence>
<evidence type="ECO:0000256" key="6">
    <source>
        <dbReference type="ARBA" id="ARBA00022989"/>
    </source>
</evidence>
<comment type="subunit">
    <text evidence="9">The Tat system comprises two distinct complexes: a TatABC complex, containing multiple copies of TatA, TatB and TatC subunits, and a separate TatA complex, containing only TatA subunits. Substrates initially bind to the TatABC complex, which probably triggers association of the separate TatA complex to form the active translocon.</text>
</comment>
<dbReference type="GO" id="GO:0033281">
    <property type="term" value="C:TAT protein transport complex"/>
    <property type="evidence" value="ECO:0007669"/>
    <property type="project" value="UniProtKB-UniRule"/>
</dbReference>
<dbReference type="PANTHER" id="PTHR42982">
    <property type="entry name" value="SEC-INDEPENDENT PROTEIN TRANSLOCASE PROTEIN TATA"/>
    <property type="match status" value="1"/>
</dbReference>
<evidence type="ECO:0000313" key="11">
    <source>
        <dbReference type="Proteomes" id="UP000198282"/>
    </source>
</evidence>
<dbReference type="HAMAP" id="MF_00236">
    <property type="entry name" value="TatA_E"/>
    <property type="match status" value="1"/>
</dbReference>
<keyword evidence="8 9" id="KW-0472">Membrane</keyword>
<keyword evidence="11" id="KW-1185">Reference proteome</keyword>
<keyword evidence="5 9" id="KW-0653">Protein transport</keyword>
<sequence length="57" mass="6226">MADLGLPEVLIILAVLILLFGAKRLPDVARSMGRSLRVFKSEINRPQDDEGAPPTQP</sequence>